<accession>A0A7D6BGH1</accession>
<evidence type="ECO:0000256" key="4">
    <source>
        <dbReference type="ARBA" id="ARBA00022679"/>
    </source>
</evidence>
<evidence type="ECO:0000313" key="10">
    <source>
        <dbReference type="Proteomes" id="UP000510821"/>
    </source>
</evidence>
<feature type="transmembrane region" description="Helical" evidence="8">
    <location>
        <begin position="312"/>
        <end position="329"/>
    </location>
</feature>
<evidence type="ECO:0000256" key="8">
    <source>
        <dbReference type="SAM" id="Phobius"/>
    </source>
</evidence>
<feature type="transmembrane region" description="Helical" evidence="8">
    <location>
        <begin position="28"/>
        <end position="48"/>
    </location>
</feature>
<evidence type="ECO:0000256" key="6">
    <source>
        <dbReference type="ARBA" id="ARBA00022989"/>
    </source>
</evidence>
<dbReference type="PANTHER" id="PTHR33908:SF11">
    <property type="entry name" value="MEMBRANE PROTEIN"/>
    <property type="match status" value="1"/>
</dbReference>
<feature type="transmembrane region" description="Helical" evidence="8">
    <location>
        <begin position="6"/>
        <end position="21"/>
    </location>
</feature>
<evidence type="ECO:0000313" key="9">
    <source>
        <dbReference type="EMBL" id="QLJ53460.1"/>
    </source>
</evidence>
<dbReference type="GO" id="GO:0008610">
    <property type="term" value="P:lipid biosynthetic process"/>
    <property type="evidence" value="ECO:0007669"/>
    <property type="project" value="UniProtKB-ARBA"/>
</dbReference>
<feature type="transmembrane region" description="Helical" evidence="8">
    <location>
        <begin position="99"/>
        <end position="118"/>
    </location>
</feature>
<dbReference type="PANTHER" id="PTHR33908">
    <property type="entry name" value="MANNOSYLTRANSFERASE YKCB-RELATED"/>
    <property type="match status" value="1"/>
</dbReference>
<keyword evidence="6 8" id="KW-1133">Transmembrane helix</keyword>
<proteinExistence type="predicted"/>
<feature type="transmembrane region" description="Helical" evidence="8">
    <location>
        <begin position="290"/>
        <end position="306"/>
    </location>
</feature>
<dbReference type="KEGG" id="flt:Sv326_1285"/>
<keyword evidence="5 8" id="KW-0812">Transmembrane</keyword>
<dbReference type="GO" id="GO:0016763">
    <property type="term" value="F:pentosyltransferase activity"/>
    <property type="evidence" value="ECO:0007669"/>
    <property type="project" value="TreeGrafter"/>
</dbReference>
<evidence type="ECO:0000256" key="5">
    <source>
        <dbReference type="ARBA" id="ARBA00022692"/>
    </source>
</evidence>
<evidence type="ECO:0000256" key="3">
    <source>
        <dbReference type="ARBA" id="ARBA00022676"/>
    </source>
</evidence>
<reference evidence="10" key="1">
    <citation type="submission" date="2020-07" db="EMBL/GenBank/DDBJ databases">
        <title>Metabolic diversity and evolutionary history of the archaeal phylum ###Micrarchaeota### uncovered from a freshwater lake metagenome.</title>
        <authorList>
            <person name="Kadnikov V.V."/>
            <person name="Savvichev A.S."/>
            <person name="Mardanov A.V."/>
            <person name="Beletsky A.V."/>
            <person name="Chupakov A.V."/>
            <person name="Kokryatskaya N.M."/>
            <person name="Pimenov N.V."/>
            <person name="Ravin N.V."/>
        </authorList>
    </citation>
    <scope>NUCLEOTIDE SEQUENCE [LARGE SCALE GENOMIC DNA]</scope>
</reference>
<feature type="transmembrane region" description="Helical" evidence="8">
    <location>
        <begin position="124"/>
        <end position="143"/>
    </location>
</feature>
<keyword evidence="2" id="KW-1003">Cell membrane</keyword>
<feature type="transmembrane region" description="Helical" evidence="8">
    <location>
        <begin position="350"/>
        <end position="368"/>
    </location>
</feature>
<organism evidence="9 10">
    <name type="scientific">Fermentimicrarchaeum limneticum</name>
    <dbReference type="NCBI Taxonomy" id="2795018"/>
    <lineage>
        <taxon>Archaea</taxon>
        <taxon>Candidatus Micrarchaeota</taxon>
        <taxon>Candidatus Fermentimicrarchaeales</taxon>
        <taxon>Candidatus Fermentimicrarchaeaceae</taxon>
        <taxon>Candidatus Fermentimicrarchaeum</taxon>
    </lineage>
</organism>
<dbReference type="InterPro" id="IPR050297">
    <property type="entry name" value="LipidA_mod_glycosyltrf_83"/>
</dbReference>
<dbReference type="GO" id="GO:0005886">
    <property type="term" value="C:plasma membrane"/>
    <property type="evidence" value="ECO:0007669"/>
    <property type="project" value="UniProtKB-SubCell"/>
</dbReference>
<feature type="transmembrane region" description="Helical" evidence="8">
    <location>
        <begin position="150"/>
        <end position="169"/>
    </location>
</feature>
<feature type="transmembrane region" description="Helical" evidence="8">
    <location>
        <begin position="175"/>
        <end position="200"/>
    </location>
</feature>
<evidence type="ECO:0000256" key="2">
    <source>
        <dbReference type="ARBA" id="ARBA00022475"/>
    </source>
</evidence>
<dbReference type="AlphaFoldDB" id="A0A7D6BGH1"/>
<evidence type="ECO:0000256" key="7">
    <source>
        <dbReference type="ARBA" id="ARBA00023136"/>
    </source>
</evidence>
<name>A0A7D6BGH1_FERL1</name>
<feature type="transmembrane region" description="Helical" evidence="8">
    <location>
        <begin position="212"/>
        <end position="233"/>
    </location>
</feature>
<keyword evidence="4" id="KW-0808">Transferase</keyword>
<keyword evidence="7 8" id="KW-0472">Membrane</keyword>
<dbReference type="Proteomes" id="UP000510821">
    <property type="component" value="Chromosome"/>
</dbReference>
<dbReference type="EMBL" id="CP058998">
    <property type="protein sequence ID" value="QLJ53460.1"/>
    <property type="molecule type" value="Genomic_DNA"/>
</dbReference>
<keyword evidence="3" id="KW-0328">Glycosyltransferase</keyword>
<protein>
    <submittedName>
        <fullName evidence="9">Uncharacterized protein</fullName>
    </submittedName>
</protein>
<gene>
    <name evidence="9" type="ORF">Sv326_1285</name>
</gene>
<comment type="subcellular location">
    <subcellularLocation>
        <location evidence="1">Cell membrane</location>
        <topology evidence="1">Multi-pass membrane protein</topology>
    </subcellularLocation>
</comment>
<sequence length="499" mass="57374">MYPHPRFIYIVFILILQYIVDKNRLAVLLFLVLLNILAAFSQALSIFVDEGQYLLVSKKMLDGWVPYRDIIENKPIGMYISLIPAVLLCGKDFVKLRLFGVFIVSLTSFLIFLIGERVKDKKAGLLGALVFILIESFPNLYGYNLLTEPIANLFIAALFYMIICAELGYPGALVIGALTAASCSVKQTSLFVFIPLAFVFMHASRKLDRKKLLLSFLIGGGIVAVPMLLYLSMSSALGDAIYWNVFSLIRLGGSTLESKFESFFVFSFFLFPFVFFALLSLEGTTERMKVVWLWLLSSFIFVQIGYAWLHNYLFIAPPLSILAAAGMGGTRRKKRRKDGIWESVFNGIRIILFLAVLLLIISELRMMIEIKKNERVYSFHASWEEQQEISEFVSSRTNKEDGIFVFRNNAEIYYLSDRKPVTRMTFFFWDYFAMMNESEMNEFIIGPLEEHRPKYFVFNAADFDAFEETRNSVMVKEYLDSNYELVKKSGPLEVYERKS</sequence>
<feature type="transmembrane region" description="Helical" evidence="8">
    <location>
        <begin position="263"/>
        <end position="281"/>
    </location>
</feature>
<evidence type="ECO:0000256" key="1">
    <source>
        <dbReference type="ARBA" id="ARBA00004651"/>
    </source>
</evidence>